<dbReference type="OrthoDB" id="524165at2759"/>
<dbReference type="GO" id="GO:0005634">
    <property type="term" value="C:nucleus"/>
    <property type="evidence" value="ECO:0007669"/>
    <property type="project" value="UniProtKB-SubCell"/>
</dbReference>
<name>A0A830H997_9CHLO</name>
<comment type="caution">
    <text evidence="5">The sequence shown here is derived from an EMBL/GenBank/DDBJ whole genome shotgun (WGS) entry which is preliminary data.</text>
</comment>
<sequence length="97" mass="10907">MATDSKKEAFRKYLESAGVIDSMTKVLVALYEEPEKPEQAIAYIKTQLGFPTPADYDELKASAKYEELEKEKEDLTTKVTELEEKIVSLESAGEEAK</sequence>
<protein>
    <recommendedName>
        <fullName evidence="7">c-Myc-binding protein</fullName>
    </recommendedName>
</protein>
<dbReference type="PANTHER" id="PTHR13168:SF0">
    <property type="entry name" value="C-MYC-BINDING PROTEIN"/>
    <property type="match status" value="1"/>
</dbReference>
<organism evidence="5 6">
    <name type="scientific">Pycnococcus provasolii</name>
    <dbReference type="NCBI Taxonomy" id="41880"/>
    <lineage>
        <taxon>Eukaryota</taxon>
        <taxon>Viridiplantae</taxon>
        <taxon>Chlorophyta</taxon>
        <taxon>Pseudoscourfieldiophyceae</taxon>
        <taxon>Pseudoscourfieldiales</taxon>
        <taxon>Pycnococcaceae</taxon>
        <taxon>Pycnococcus</taxon>
    </lineage>
</organism>
<proteinExistence type="inferred from homology"/>
<dbReference type="PRINTS" id="PR02028">
    <property type="entry name" value="CMYCBINDINGP"/>
</dbReference>
<dbReference type="GO" id="GO:0003713">
    <property type="term" value="F:transcription coactivator activity"/>
    <property type="evidence" value="ECO:0007669"/>
    <property type="project" value="InterPro"/>
</dbReference>
<feature type="coiled-coil region" evidence="4">
    <location>
        <begin position="58"/>
        <end position="92"/>
    </location>
</feature>
<evidence type="ECO:0000256" key="3">
    <source>
        <dbReference type="ARBA" id="ARBA00023242"/>
    </source>
</evidence>
<evidence type="ECO:0000256" key="1">
    <source>
        <dbReference type="ARBA" id="ARBA00004123"/>
    </source>
</evidence>
<comment type="similarity">
    <text evidence="2">Belongs to the AMY1 family.</text>
</comment>
<comment type="subcellular location">
    <subcellularLocation>
        <location evidence="1">Nucleus</location>
    </subcellularLocation>
</comment>
<evidence type="ECO:0000313" key="5">
    <source>
        <dbReference type="EMBL" id="GHP02191.1"/>
    </source>
</evidence>
<evidence type="ECO:0000313" key="6">
    <source>
        <dbReference type="Proteomes" id="UP000660262"/>
    </source>
</evidence>
<dbReference type="InterPro" id="IPR026060">
    <property type="entry name" value="AMY1"/>
</dbReference>
<keyword evidence="4" id="KW-0175">Coiled coil</keyword>
<evidence type="ECO:0008006" key="7">
    <source>
        <dbReference type="Google" id="ProtNLM"/>
    </source>
</evidence>
<dbReference type="AlphaFoldDB" id="A0A830H997"/>
<evidence type="ECO:0000256" key="4">
    <source>
        <dbReference type="SAM" id="Coils"/>
    </source>
</evidence>
<keyword evidence="3" id="KW-0539">Nucleus</keyword>
<reference evidence="5" key="1">
    <citation type="submission" date="2020-10" db="EMBL/GenBank/DDBJ databases">
        <title>Unveiling of a novel bifunctional photoreceptor, Dualchrome1, isolated from a cosmopolitan green alga.</title>
        <authorList>
            <person name="Suzuki S."/>
            <person name="Kawachi M."/>
        </authorList>
    </citation>
    <scope>NUCLEOTIDE SEQUENCE</scope>
    <source>
        <strain evidence="5">NIES 2893</strain>
    </source>
</reference>
<gene>
    <name evidence="5" type="ORF">PPROV_000094800</name>
</gene>
<dbReference type="Proteomes" id="UP000660262">
    <property type="component" value="Unassembled WGS sequence"/>
</dbReference>
<accession>A0A830H997</accession>
<keyword evidence="6" id="KW-1185">Reference proteome</keyword>
<dbReference type="PANTHER" id="PTHR13168">
    <property type="entry name" value="ASSOCIATE OF C-MYC AMY-1"/>
    <property type="match status" value="1"/>
</dbReference>
<dbReference type="EMBL" id="BNJQ01000002">
    <property type="protein sequence ID" value="GHP02191.1"/>
    <property type="molecule type" value="Genomic_DNA"/>
</dbReference>
<evidence type="ECO:0000256" key="2">
    <source>
        <dbReference type="ARBA" id="ARBA00009389"/>
    </source>
</evidence>